<keyword evidence="3 6" id="KW-0067">ATP-binding</keyword>
<dbReference type="InterPro" id="IPR015854">
    <property type="entry name" value="ABC_transpr_LolD-like"/>
</dbReference>
<dbReference type="GO" id="GO:0005886">
    <property type="term" value="C:plasma membrane"/>
    <property type="evidence" value="ECO:0007669"/>
    <property type="project" value="TreeGrafter"/>
</dbReference>
<evidence type="ECO:0000259" key="5">
    <source>
        <dbReference type="PROSITE" id="PS50893"/>
    </source>
</evidence>
<evidence type="ECO:0000256" key="3">
    <source>
        <dbReference type="ARBA" id="ARBA00022840"/>
    </source>
</evidence>
<dbReference type="InterPro" id="IPR003439">
    <property type="entry name" value="ABC_transporter-like_ATP-bd"/>
</dbReference>
<reference evidence="6" key="1">
    <citation type="submission" date="2023-07" db="EMBL/GenBank/DDBJ databases">
        <title>Genomic Encyclopedia of Type Strains, Phase IV (KMG-IV): sequencing the most valuable type-strain genomes for metagenomic binning, comparative biology and taxonomic classification.</title>
        <authorList>
            <person name="Goeker M."/>
        </authorList>
    </citation>
    <scope>NUCLEOTIDE SEQUENCE</scope>
    <source>
        <strain evidence="6">DSM 24202</strain>
    </source>
</reference>
<proteinExistence type="inferred from homology"/>
<organism evidence="6 7">
    <name type="scientific">Oligosphaera ethanolica</name>
    <dbReference type="NCBI Taxonomy" id="760260"/>
    <lineage>
        <taxon>Bacteria</taxon>
        <taxon>Pseudomonadati</taxon>
        <taxon>Lentisphaerota</taxon>
        <taxon>Oligosphaeria</taxon>
        <taxon>Oligosphaerales</taxon>
        <taxon>Oligosphaeraceae</taxon>
        <taxon>Oligosphaera</taxon>
    </lineage>
</organism>
<feature type="domain" description="ABC transporter" evidence="5">
    <location>
        <begin position="8"/>
        <end position="222"/>
    </location>
</feature>
<protein>
    <submittedName>
        <fullName evidence="6">ABC transport system ATP-binding protein</fullName>
    </submittedName>
</protein>
<dbReference type="PANTHER" id="PTHR24220:SF86">
    <property type="entry name" value="ABC TRANSPORTER ABCH.1"/>
    <property type="match status" value="1"/>
</dbReference>
<dbReference type="PANTHER" id="PTHR24220">
    <property type="entry name" value="IMPORT ATP-BINDING PROTEIN"/>
    <property type="match status" value="1"/>
</dbReference>
<dbReference type="FunFam" id="3.40.50.300:FF:000032">
    <property type="entry name" value="Export ABC transporter ATP-binding protein"/>
    <property type="match status" value="1"/>
</dbReference>
<evidence type="ECO:0000256" key="4">
    <source>
        <dbReference type="ARBA" id="ARBA00038388"/>
    </source>
</evidence>
<dbReference type="PROSITE" id="PS00211">
    <property type="entry name" value="ABC_TRANSPORTER_1"/>
    <property type="match status" value="1"/>
</dbReference>
<gene>
    <name evidence="6" type="ORF">J3R75_001135</name>
</gene>
<evidence type="ECO:0000256" key="2">
    <source>
        <dbReference type="ARBA" id="ARBA00022741"/>
    </source>
</evidence>
<dbReference type="InterPro" id="IPR017871">
    <property type="entry name" value="ABC_transporter-like_CS"/>
</dbReference>
<comment type="similarity">
    <text evidence="4">Belongs to the ABC transporter superfamily. Macrolide exporter (TC 3.A.1.122) family.</text>
</comment>
<dbReference type="CDD" id="cd03255">
    <property type="entry name" value="ABC_MJ0796_LolCDE_FtsE"/>
    <property type="match status" value="1"/>
</dbReference>
<dbReference type="RefSeq" id="WP_307260369.1">
    <property type="nucleotide sequence ID" value="NZ_JAUSVL010000001.1"/>
</dbReference>
<keyword evidence="7" id="KW-1185">Reference proteome</keyword>
<dbReference type="GO" id="GO:0022857">
    <property type="term" value="F:transmembrane transporter activity"/>
    <property type="evidence" value="ECO:0007669"/>
    <property type="project" value="TreeGrafter"/>
</dbReference>
<evidence type="ECO:0000313" key="7">
    <source>
        <dbReference type="Proteomes" id="UP001238163"/>
    </source>
</evidence>
<dbReference type="InterPro" id="IPR027417">
    <property type="entry name" value="P-loop_NTPase"/>
</dbReference>
<accession>A0AAE3VEW5</accession>
<dbReference type="GO" id="GO:0005524">
    <property type="term" value="F:ATP binding"/>
    <property type="evidence" value="ECO:0007669"/>
    <property type="project" value="UniProtKB-KW"/>
</dbReference>
<dbReference type="SUPFAM" id="SSF52540">
    <property type="entry name" value="P-loop containing nucleoside triphosphate hydrolases"/>
    <property type="match status" value="1"/>
</dbReference>
<dbReference type="InterPro" id="IPR017911">
    <property type="entry name" value="MacB-like_ATP-bd"/>
</dbReference>
<dbReference type="AlphaFoldDB" id="A0AAE3VEW5"/>
<comment type="caution">
    <text evidence="6">The sequence shown here is derived from an EMBL/GenBank/DDBJ whole genome shotgun (WGS) entry which is preliminary data.</text>
</comment>
<dbReference type="Proteomes" id="UP001238163">
    <property type="component" value="Unassembled WGS sequence"/>
</dbReference>
<sequence>MTAGESLYDVKDLHKDFRLAGGVVKVLCGLNFTVQRGQWTALVGPSGSGKTTLLHLLGGLDRPTSGAVMLEGVDLATLSARRLTALRRRRIGFVFQAYHLFPELSAWENAALPALHWGEARDDAFAKARQWLERFGLGERLEHRPQELSGGEQQRVAIARALINDPDVILADEPTGNLDAAAAADIMAILAELRATGNKTLVMVTHDQALAARADAVVSLMKQ</sequence>
<name>A0AAE3VEW5_9BACT</name>
<keyword evidence="1" id="KW-0813">Transport</keyword>
<dbReference type="GO" id="GO:0016887">
    <property type="term" value="F:ATP hydrolysis activity"/>
    <property type="evidence" value="ECO:0007669"/>
    <property type="project" value="InterPro"/>
</dbReference>
<evidence type="ECO:0000256" key="1">
    <source>
        <dbReference type="ARBA" id="ARBA00022448"/>
    </source>
</evidence>
<dbReference type="EMBL" id="JAUSVL010000001">
    <property type="protein sequence ID" value="MDQ0289028.1"/>
    <property type="molecule type" value="Genomic_DNA"/>
</dbReference>
<dbReference type="SMART" id="SM00382">
    <property type="entry name" value="AAA"/>
    <property type="match status" value="1"/>
</dbReference>
<dbReference type="PROSITE" id="PS50893">
    <property type="entry name" value="ABC_TRANSPORTER_2"/>
    <property type="match status" value="1"/>
</dbReference>
<dbReference type="Pfam" id="PF00005">
    <property type="entry name" value="ABC_tran"/>
    <property type="match status" value="1"/>
</dbReference>
<dbReference type="GO" id="GO:0098796">
    <property type="term" value="C:membrane protein complex"/>
    <property type="evidence" value="ECO:0007669"/>
    <property type="project" value="UniProtKB-ARBA"/>
</dbReference>
<dbReference type="InterPro" id="IPR003593">
    <property type="entry name" value="AAA+_ATPase"/>
</dbReference>
<keyword evidence="2" id="KW-0547">Nucleotide-binding</keyword>
<dbReference type="Gene3D" id="3.40.50.300">
    <property type="entry name" value="P-loop containing nucleotide triphosphate hydrolases"/>
    <property type="match status" value="1"/>
</dbReference>
<evidence type="ECO:0000313" key="6">
    <source>
        <dbReference type="EMBL" id="MDQ0289028.1"/>
    </source>
</evidence>